<dbReference type="PATRIC" id="fig|1069642.3.peg.1745"/>
<evidence type="ECO:0000313" key="3">
    <source>
        <dbReference type="Proteomes" id="UP000010074"/>
    </source>
</evidence>
<dbReference type="HOGENOM" id="CLU_3058927_0_0_7"/>
<evidence type="ECO:0000313" key="2">
    <source>
        <dbReference type="EMBL" id="AFY01460.1"/>
    </source>
</evidence>
<dbReference type="KEGG" id="bbat:Bdt_1770"/>
<dbReference type="EMBL" id="CP002930">
    <property type="protein sequence ID" value="AFY01460.1"/>
    <property type="molecule type" value="Genomic_DNA"/>
</dbReference>
<reference evidence="2 3" key="1">
    <citation type="journal article" date="2012" name="BMC Genomics">
        <title>Genome analysis of a simultaneously predatory and prey-independent, novel Bdellovibrio bacteriovorus from the River Tiber, supports in silico predictions of both ancient and recent lateral gene transfer from diverse bacteria.</title>
        <authorList>
            <person name="Hobley L."/>
            <person name="Lerner T.R."/>
            <person name="Williams L.E."/>
            <person name="Lambert C."/>
            <person name="Till R."/>
            <person name="Milner D.S."/>
            <person name="Basford S.M."/>
            <person name="Capeness M.J."/>
            <person name="Fenton A.K."/>
            <person name="Atterbury R.J."/>
            <person name="Harris M.A."/>
            <person name="Sockett R.E."/>
        </authorList>
    </citation>
    <scope>NUCLEOTIDE SEQUENCE [LARGE SCALE GENOMIC DNA]</scope>
    <source>
        <strain evidence="2 3">Tiberius</strain>
    </source>
</reference>
<dbReference type="Proteomes" id="UP000010074">
    <property type="component" value="Chromosome"/>
</dbReference>
<organism evidence="2 3">
    <name type="scientific">Bdellovibrio bacteriovorus str. Tiberius</name>
    <dbReference type="NCBI Taxonomy" id="1069642"/>
    <lineage>
        <taxon>Bacteria</taxon>
        <taxon>Pseudomonadati</taxon>
        <taxon>Bdellovibrionota</taxon>
        <taxon>Bdellovibrionia</taxon>
        <taxon>Bdellovibrionales</taxon>
        <taxon>Pseudobdellovibrionaceae</taxon>
        <taxon>Bdellovibrio</taxon>
    </lineage>
</organism>
<name>K7YXN7_BDEBC</name>
<evidence type="ECO:0000256" key="1">
    <source>
        <dbReference type="SAM" id="MobiDB-lite"/>
    </source>
</evidence>
<feature type="region of interest" description="Disordered" evidence="1">
    <location>
        <begin position="31"/>
        <end position="53"/>
    </location>
</feature>
<dbReference type="AlphaFoldDB" id="K7YXN7"/>
<sequence>MLFFLESTNDQIRNARDEMTKSTAKNLETLFANSSSRKRETLAPGSAKNGTRK</sequence>
<gene>
    <name evidence="2" type="ORF">Bdt_1770</name>
</gene>
<accession>K7YXN7</accession>
<protein>
    <submittedName>
        <fullName evidence="2">Uncharacterized protein</fullName>
    </submittedName>
</protein>
<proteinExistence type="predicted"/>